<name>E1ZDR2_CHLVA</name>
<protein>
    <recommendedName>
        <fullName evidence="4">PA14 domain-containing protein</fullName>
    </recommendedName>
</protein>
<dbReference type="InterPro" id="IPR011658">
    <property type="entry name" value="PA14_dom"/>
</dbReference>
<feature type="transmembrane region" description="Helical" evidence="3">
    <location>
        <begin position="2001"/>
        <end position="2023"/>
    </location>
</feature>
<feature type="region of interest" description="Disordered" evidence="2">
    <location>
        <begin position="2701"/>
        <end position="2724"/>
    </location>
</feature>
<feature type="region of interest" description="Disordered" evidence="2">
    <location>
        <begin position="1741"/>
        <end position="1782"/>
    </location>
</feature>
<evidence type="ECO:0000256" key="2">
    <source>
        <dbReference type="SAM" id="MobiDB-lite"/>
    </source>
</evidence>
<feature type="region of interest" description="Disordered" evidence="2">
    <location>
        <begin position="947"/>
        <end position="971"/>
    </location>
</feature>
<reference evidence="5 6" key="1">
    <citation type="journal article" date="2010" name="Plant Cell">
        <title>The Chlorella variabilis NC64A genome reveals adaptation to photosymbiosis, coevolution with viruses, and cryptic sex.</title>
        <authorList>
            <person name="Blanc G."/>
            <person name="Duncan G."/>
            <person name="Agarkova I."/>
            <person name="Borodovsky M."/>
            <person name="Gurnon J."/>
            <person name="Kuo A."/>
            <person name="Lindquist E."/>
            <person name="Lucas S."/>
            <person name="Pangilinan J."/>
            <person name="Polle J."/>
            <person name="Salamov A."/>
            <person name="Terry A."/>
            <person name="Yamada T."/>
            <person name="Dunigan D.D."/>
            <person name="Grigoriev I.V."/>
            <person name="Claverie J.M."/>
            <person name="Van Etten J.L."/>
        </authorList>
    </citation>
    <scope>NUCLEOTIDE SEQUENCE [LARGE SCALE GENOMIC DNA]</scope>
    <source>
        <strain evidence="5 6">NC64A</strain>
    </source>
</reference>
<feature type="domain" description="PA14" evidence="4">
    <location>
        <begin position="137"/>
        <end position="289"/>
    </location>
</feature>
<feature type="region of interest" description="Disordered" evidence="2">
    <location>
        <begin position="2899"/>
        <end position="2983"/>
    </location>
</feature>
<feature type="transmembrane region" description="Helical" evidence="3">
    <location>
        <begin position="1800"/>
        <end position="1824"/>
    </location>
</feature>
<feature type="compositionally biased region" description="Low complexity" evidence="2">
    <location>
        <begin position="2701"/>
        <end position="2716"/>
    </location>
</feature>
<feature type="compositionally biased region" description="Low complexity" evidence="2">
    <location>
        <begin position="2875"/>
        <end position="2887"/>
    </location>
</feature>
<feature type="region of interest" description="Disordered" evidence="2">
    <location>
        <begin position="100"/>
        <end position="129"/>
    </location>
</feature>
<accession>E1ZDR2</accession>
<feature type="region of interest" description="Disordered" evidence="2">
    <location>
        <begin position="2594"/>
        <end position="2622"/>
    </location>
</feature>
<dbReference type="OrthoDB" id="514294at2759"/>
<gene>
    <name evidence="5" type="ORF">CHLNCDRAFT_145553</name>
</gene>
<evidence type="ECO:0000256" key="1">
    <source>
        <dbReference type="ARBA" id="ARBA00022581"/>
    </source>
</evidence>
<dbReference type="STRING" id="554065.E1ZDR2"/>
<feature type="region of interest" description="Disordered" evidence="2">
    <location>
        <begin position="1028"/>
        <end position="1047"/>
    </location>
</feature>
<feature type="compositionally biased region" description="Low complexity" evidence="2">
    <location>
        <begin position="962"/>
        <end position="971"/>
    </location>
</feature>
<feature type="transmembrane region" description="Helical" evidence="3">
    <location>
        <begin position="1918"/>
        <end position="1936"/>
    </location>
</feature>
<evidence type="ECO:0000256" key="3">
    <source>
        <dbReference type="SAM" id="Phobius"/>
    </source>
</evidence>
<dbReference type="PANTHER" id="PTHR13037:SF24">
    <property type="entry name" value="POLYCOMB PROTEIN PCL-RELATED"/>
    <property type="match status" value="1"/>
</dbReference>
<feature type="compositionally biased region" description="Low complexity" evidence="2">
    <location>
        <begin position="2092"/>
        <end position="2101"/>
    </location>
</feature>
<dbReference type="SUPFAM" id="SSF56988">
    <property type="entry name" value="Anthrax protective antigen"/>
    <property type="match status" value="1"/>
</dbReference>
<feature type="compositionally biased region" description="Low complexity" evidence="2">
    <location>
        <begin position="2319"/>
        <end position="2329"/>
    </location>
</feature>
<feature type="region of interest" description="Disordered" evidence="2">
    <location>
        <begin position="437"/>
        <end position="497"/>
    </location>
</feature>
<feature type="compositionally biased region" description="Polar residues" evidence="2">
    <location>
        <begin position="2379"/>
        <end position="2394"/>
    </location>
</feature>
<keyword evidence="3" id="KW-0472">Membrane</keyword>
<feature type="compositionally biased region" description="Basic residues" evidence="2">
    <location>
        <begin position="2102"/>
        <end position="2116"/>
    </location>
</feature>
<dbReference type="eggNOG" id="ENOG502QQ2D">
    <property type="taxonomic scope" value="Eukaryota"/>
</dbReference>
<dbReference type="InParanoid" id="E1ZDR2"/>
<feature type="region of interest" description="Disordered" evidence="2">
    <location>
        <begin position="2092"/>
        <end position="2129"/>
    </location>
</feature>
<feature type="compositionally biased region" description="Low complexity" evidence="2">
    <location>
        <begin position="1028"/>
        <end position="1041"/>
    </location>
</feature>
<dbReference type="RefSeq" id="XP_005848006.1">
    <property type="nucleotide sequence ID" value="XM_005847944.1"/>
</dbReference>
<feature type="region of interest" description="Disordered" evidence="2">
    <location>
        <begin position="2864"/>
        <end position="2887"/>
    </location>
</feature>
<dbReference type="Proteomes" id="UP000008141">
    <property type="component" value="Unassembled WGS sequence"/>
</dbReference>
<feature type="compositionally biased region" description="Low complexity" evidence="2">
    <location>
        <begin position="452"/>
        <end position="461"/>
    </location>
</feature>
<dbReference type="SMART" id="SM00758">
    <property type="entry name" value="PA14"/>
    <property type="match status" value="1"/>
</dbReference>
<feature type="transmembrane region" description="Helical" evidence="3">
    <location>
        <begin position="1948"/>
        <end position="1972"/>
    </location>
</feature>
<evidence type="ECO:0000313" key="6">
    <source>
        <dbReference type="Proteomes" id="UP000008141"/>
    </source>
</evidence>
<organism evidence="6">
    <name type="scientific">Chlorella variabilis</name>
    <name type="common">Green alga</name>
    <dbReference type="NCBI Taxonomy" id="554065"/>
    <lineage>
        <taxon>Eukaryota</taxon>
        <taxon>Viridiplantae</taxon>
        <taxon>Chlorophyta</taxon>
        <taxon>core chlorophytes</taxon>
        <taxon>Trebouxiophyceae</taxon>
        <taxon>Chlorellales</taxon>
        <taxon>Chlorellaceae</taxon>
        <taxon>Chlorella clade</taxon>
        <taxon>Chlorella</taxon>
    </lineage>
</organism>
<feature type="region of interest" description="Disordered" evidence="2">
    <location>
        <begin position="2319"/>
        <end position="2394"/>
    </location>
</feature>
<evidence type="ECO:0000259" key="4">
    <source>
        <dbReference type="PROSITE" id="PS51820"/>
    </source>
</evidence>
<feature type="compositionally biased region" description="Polar residues" evidence="2">
    <location>
        <begin position="2825"/>
        <end position="2837"/>
    </location>
</feature>
<keyword evidence="6" id="KW-1185">Reference proteome</keyword>
<dbReference type="EMBL" id="GL433843">
    <property type="protein sequence ID" value="EFN55904.1"/>
    <property type="molecule type" value="Genomic_DNA"/>
</dbReference>
<feature type="compositionally biased region" description="Low complexity" evidence="2">
    <location>
        <begin position="2917"/>
        <end position="2931"/>
    </location>
</feature>
<dbReference type="Gene3D" id="3.90.182.10">
    <property type="entry name" value="Toxin - Anthrax Protective Antigen,domain 1"/>
    <property type="match status" value="1"/>
</dbReference>
<feature type="region of interest" description="Disordered" evidence="2">
    <location>
        <begin position="2448"/>
        <end position="2497"/>
    </location>
</feature>
<dbReference type="GeneID" id="17355424"/>
<dbReference type="OMA" id="GTECESK"/>
<proteinExistence type="predicted"/>
<feature type="compositionally biased region" description="Basic and acidic residues" evidence="2">
    <location>
        <begin position="2595"/>
        <end position="2610"/>
    </location>
</feature>
<dbReference type="InterPro" id="IPR037524">
    <property type="entry name" value="PA14/GLEYA"/>
</dbReference>
<keyword evidence="1" id="KW-0945">Host-virus interaction</keyword>
<keyword evidence="3" id="KW-0812">Transmembrane</keyword>
<keyword evidence="3" id="KW-1133">Transmembrane helix</keyword>
<feature type="region of interest" description="Disordered" evidence="2">
    <location>
        <begin position="2151"/>
        <end position="2175"/>
    </location>
</feature>
<feature type="compositionally biased region" description="Pro residues" evidence="2">
    <location>
        <begin position="107"/>
        <end position="122"/>
    </location>
</feature>
<dbReference type="PROSITE" id="PS51820">
    <property type="entry name" value="PA14"/>
    <property type="match status" value="2"/>
</dbReference>
<feature type="compositionally biased region" description="Pro residues" evidence="2">
    <location>
        <begin position="952"/>
        <end position="961"/>
    </location>
</feature>
<dbReference type="PANTHER" id="PTHR13037">
    <property type="entry name" value="FORMIN"/>
    <property type="match status" value="1"/>
</dbReference>
<dbReference type="Pfam" id="PF07691">
    <property type="entry name" value="PA14"/>
    <property type="match status" value="1"/>
</dbReference>
<sequence>MSQQAVFSGWVSVPAATATATFYLASHGGASLEIDGMVFVENAGGTGWTEGSVTGSFSAGWHQLRVEYFATSAPGGLVLSFSLASGAGATLVPKQPIPSASLSTALPRPPPPPSPPSPPPSNAPAHPSTALAASTALANSALSAAGLSSPCTWQQLPGTAAAIALSPSGHLWACTAPAVASSCAASDCFWPFQSEDLGVVFSGWLRTPAQGWYRFVLASDDGSRLLVDDALVVGNGGEHGWWDESGEAWLSAGWHSLRVEFFNGRGEGGVVLSWQPPGGSSAQVVPASAFSTGPMPPPPAPPPPRRAAVQQHIRSVHSAHRAFLFVPAPPVADAAPPVLRLLGGPTLRVQQGQLVQEAAGFGATAVDDVDGAVTAINEGNHTIHYLAADRAGNVAAASQAVEVLSPCQPPERLCLASCACSSFGVCLAAGKPCPSLAASPEAPSGGGGATGGAAASPGAGAVDTAPPVITVGDAQLQQRRHGLQQPRSDRGRHRGGADDGACCAFRDNMSAWDAADGNVTAGASSFGAAAVDTSAPTPPAQPFVVSYSAADAAGNQAVPKQRRVVVVCPRGEGVCSGTSTLAAATGGGGGGGGGGGTTKPYCSTRGMCLGPPAGAAAAAGSAAAPPLPQIQLVGPAAVYVEAGQPYAACPASPPADLLCDRGATAWQQQDGSLTPYVEACSTGGTRFLIAASGLAGCNISTASPGRLIIPFSVRDSLGRDAAANRTLLVQQRCGAGEQRCADQVTCSEGGVCLADLSAGLGGAAAAQPQVQAAQPPTIRLVTTVALPAAVSIRQGTLYAACAAGQAPTADLPCELGVVAAAAAGSDGAAGANLTGDVLACPPASCLGSRRCPQALFGARGVASCDIDTSQPVGTVIQASMLVPFVVWGADQPALNASVSRTLVITPPCAAGLYACPASTAGRVLCSGIPCALLASLLPQQGPVVRFVQQAPAGPPPPPSGPQPALQQQQQQQIVVMSYGQPPGRSLLPCASAADAGGGGCRAVAYDASGADLSPEISVTDATCTSTATSTATPAATAATGAGADGGGSAGGGGLCWPCDLRAAEAGRCLPGSYTLNFTVLDDAGASATAQLRLLLVQRFRMQAAVSLFAPPDAFATPEAAAEAAAAAAAAVAQDAALQQQLAAAFNASLAPALTWHRLDVTAAATDGASAAAATAGTAGLAGSPAAVAAAGAAQLISQQWQRRRRMAQARGPLPAAGQPAPALQLAFSLDALSPDPLLYAGASAPELPPAAAGQLSLQPIDAVFASSLQQSAAAICAALAGVLASSPVTAALGSAGGSFRCSPPAAAAAVEAFTPPVSFQALSWLPVLTALNGADRRLQALRASLAATANLVDSGRQLAAVAAAWGGFVSAYDANQVSLHDLHAVAASLQTSVPLLGLPIIAAVSGGQQGQYTALSGLAGLLADYASQSQYCQQQGSGSGGSRLALCVDTHTGDGCNSSSSSAVGADGGSASKRRQYVGNRGSNLIVGGLFLHQQRRQPDPGGQPPLDCSGRFANLRFECQAAEAPQAAAARDQLEVMAGSPAVGGDTDSTTTNSTASGGLPLPFGIDPAILESSPLYYAPLTYSLGLYYNASPASGHLNRNRQPYGFQPRAPPHLPAGFPLVLESTLSQEGASRVLRHLRDGAFLDSRRSASLDARLLTCNAALDVLGYFRARIRWQPAGRIALDAWASALSIPRYSAATLRHSGSSRQRLAADLLLAALVAARAASLLRRLRRKLRLQQQRQQHQLSPGLAGPSRTTRSRAGSSWLRLSRRQGRQQDQRRAPQLLSSRLLLAAVSDRLVLLDVVTTALMIVGLALLAASIGVQQRLELKPDYGLYDAASHAKANLLLTRRADPGTAAAAAAAAALAAADPAAAAALAAATVPGGPGRWMLPAADQGFEEFAAALSRIDAINTLTTVYSSVQGLALMLLVLRLMMSLTAQRRLSSAGVLAHLLLLIGLVTTLLVAAGVLALGSLSPTLSDLPTALRAVYEGFLVGDQRDIVRASFTSVLWVVLLPVLSLFILRQFVLAVLLQASGAGPSEFSRQKREAGEVPGIAADVAQLLRERGQVVAQGAPSNAELLEVWQRVALPAAAGTSGGPSRRGSRLSRLFSRRGSGRRATPAPGPSGRLAHWLSSSGAGRSLSWLLRLPAAPGSAAEGEQEQQERQAAEEEEEEEGRLVMEVAGDEVDLGGLTLVLSAANQAAGGQLSPPEVRAAAQAVIQRFGERRTEGLPPPLPPELLERYGHPPRRYSRPAELHSVVTSTAGEGEGRAEAAGESIRDSLRHKYSHLGSSSRGGSGGRSSASFAAAAAAALAATGLGSGSVGSSFKGDQQQQPMPAPLITIPESDSGRASSSGGGDTGKHAAAGMEPGDASDGPAGQQKQQPAHSASPSKYQKQLSAAVAAAVRAAGTRTAGGGAAGGGPAGRGLYQAPSFPSARSRSLLRMLSSRQLSRVSPQGQDERPGGTPPSLQQQAAAAAERLRRRPPTLQPGGEPQREQARLLAAAQEHLRRMQAAGDEAAMQAERRQLLECLAASGAAMQRQYADAGAELRELSRGLELVQRFLLQRQQQRQAAAGHQPAAVQQHSNPLAQLRQQAVERRQEEGVAVREPRPTTSGGGSLNRAQPTAAAAAAAVAEAVGYGAGAGATSAATSAARRGRHAAAGTVGAARPGSAAYPAAFTNPLALESAEEGHGALSSAASLQLPAQQQQRAGQLPSRHSAGSYPSAPVAALASTGCGRLESGAADALAALEEAGGAADESVASQRQARAAAASAGSAAAGGPTAMPWDAVSRFEGQAEAAAEEEATAAIGHHQHQHQCQQSESSHPGDSSASLSSAEDQPQRLGPAPVDTVFGALLASLHRAGYERAHEEHGGGSAAAQAATGTTGSAEGSAAQAALLSAGGSPGVTASSPRAYRPTLPAQGAALAGKAAPQDEAASCGSVHEDGASSRSGSPVPSPPTRRRERHAGGEACLSPPSSPLRKRWA</sequence>
<feature type="domain" description="PA14" evidence="4">
    <location>
        <begin position="1"/>
        <end position="101"/>
    </location>
</feature>
<dbReference type="KEGG" id="cvr:CHLNCDRAFT_145553"/>
<evidence type="ECO:0000313" key="5">
    <source>
        <dbReference type="EMBL" id="EFN55904.1"/>
    </source>
</evidence>
<feature type="region of interest" description="Disordered" evidence="2">
    <location>
        <begin position="2794"/>
        <end position="2846"/>
    </location>
</feature>